<dbReference type="AlphaFoldDB" id="A0A645IWC7"/>
<evidence type="ECO:0000259" key="3">
    <source>
        <dbReference type="Pfam" id="PF01729"/>
    </source>
</evidence>
<evidence type="ECO:0000256" key="2">
    <source>
        <dbReference type="ARBA" id="ARBA00022676"/>
    </source>
</evidence>
<dbReference type="GO" id="GO:0005737">
    <property type="term" value="C:cytoplasm"/>
    <property type="evidence" value="ECO:0007669"/>
    <property type="project" value="TreeGrafter"/>
</dbReference>
<dbReference type="GO" id="GO:0009435">
    <property type="term" value="P:NAD+ biosynthetic process"/>
    <property type="evidence" value="ECO:0007669"/>
    <property type="project" value="InterPro"/>
</dbReference>
<evidence type="ECO:0000256" key="1">
    <source>
        <dbReference type="ARBA" id="ARBA00009400"/>
    </source>
</evidence>
<comment type="similarity">
    <text evidence="1">Belongs to the NadC/ModD family.</text>
</comment>
<gene>
    <name evidence="4" type="primary">nadC_43</name>
    <name evidence="4" type="ORF">SDC9_202859</name>
</gene>
<proteinExistence type="inferred from homology"/>
<dbReference type="GO" id="GO:0004514">
    <property type="term" value="F:nicotinate-nucleotide diphosphorylase (carboxylating) activity"/>
    <property type="evidence" value="ECO:0007669"/>
    <property type="project" value="UniProtKB-EC"/>
</dbReference>
<dbReference type="SUPFAM" id="SSF51690">
    <property type="entry name" value="Nicotinate/Quinolinate PRTase C-terminal domain-like"/>
    <property type="match status" value="1"/>
</dbReference>
<dbReference type="PANTHER" id="PTHR32179">
    <property type="entry name" value="NICOTINATE-NUCLEOTIDE PYROPHOSPHORYLASE [CARBOXYLATING]"/>
    <property type="match status" value="1"/>
</dbReference>
<feature type="domain" description="Quinolinate phosphoribosyl transferase C-terminal" evidence="3">
    <location>
        <begin position="3"/>
        <end position="52"/>
    </location>
</feature>
<name>A0A645IWC7_9ZZZZ</name>
<dbReference type="EMBL" id="VSSQ01124120">
    <property type="protein sequence ID" value="MPN55180.1"/>
    <property type="molecule type" value="Genomic_DNA"/>
</dbReference>
<dbReference type="Pfam" id="PF01729">
    <property type="entry name" value="QRPTase_C"/>
    <property type="match status" value="1"/>
</dbReference>
<keyword evidence="4" id="KW-0808">Transferase</keyword>
<dbReference type="InterPro" id="IPR036068">
    <property type="entry name" value="Nicotinate_pribotase-like_C"/>
</dbReference>
<comment type="caution">
    <text evidence="4">The sequence shown here is derived from an EMBL/GenBank/DDBJ whole genome shotgun (WGS) entry which is preliminary data.</text>
</comment>
<sequence>MMEAVKITDGRALLEASGGINEGNLADVARTGVDFISMGALTHAVSSLDISFDIVETE</sequence>
<keyword evidence="2 4" id="KW-0328">Glycosyltransferase</keyword>
<dbReference type="InterPro" id="IPR027277">
    <property type="entry name" value="NadC/ModD"/>
</dbReference>
<dbReference type="EC" id="2.4.2.19" evidence="4"/>
<evidence type="ECO:0000313" key="4">
    <source>
        <dbReference type="EMBL" id="MPN55180.1"/>
    </source>
</evidence>
<dbReference type="PANTHER" id="PTHR32179:SF3">
    <property type="entry name" value="NICOTINATE-NUCLEOTIDE PYROPHOSPHORYLASE [CARBOXYLATING]"/>
    <property type="match status" value="1"/>
</dbReference>
<accession>A0A645IWC7</accession>
<dbReference type="InterPro" id="IPR013785">
    <property type="entry name" value="Aldolase_TIM"/>
</dbReference>
<dbReference type="InterPro" id="IPR002638">
    <property type="entry name" value="Quinolinate_PRibosylTrfase_C"/>
</dbReference>
<dbReference type="Gene3D" id="3.20.20.70">
    <property type="entry name" value="Aldolase class I"/>
    <property type="match status" value="1"/>
</dbReference>
<protein>
    <submittedName>
        <fullName evidence="4">Nicotinate-nucleotide pyrophosphorylase [carboxylating]</fullName>
        <ecNumber evidence="4">2.4.2.19</ecNumber>
    </submittedName>
</protein>
<organism evidence="4">
    <name type="scientific">bioreactor metagenome</name>
    <dbReference type="NCBI Taxonomy" id="1076179"/>
    <lineage>
        <taxon>unclassified sequences</taxon>
        <taxon>metagenomes</taxon>
        <taxon>ecological metagenomes</taxon>
    </lineage>
</organism>
<reference evidence="4" key="1">
    <citation type="submission" date="2019-08" db="EMBL/GenBank/DDBJ databases">
        <authorList>
            <person name="Kucharzyk K."/>
            <person name="Murdoch R.W."/>
            <person name="Higgins S."/>
            <person name="Loffler F."/>
        </authorList>
    </citation>
    <scope>NUCLEOTIDE SEQUENCE</scope>
</reference>
<dbReference type="GO" id="GO:0034213">
    <property type="term" value="P:quinolinate catabolic process"/>
    <property type="evidence" value="ECO:0007669"/>
    <property type="project" value="TreeGrafter"/>
</dbReference>